<dbReference type="InterPro" id="IPR019519">
    <property type="entry name" value="Elp5"/>
</dbReference>
<evidence type="ECO:0000313" key="11">
    <source>
        <dbReference type="Proteomes" id="UP000676310"/>
    </source>
</evidence>
<evidence type="ECO:0000256" key="4">
    <source>
        <dbReference type="ARBA" id="ARBA00009567"/>
    </source>
</evidence>
<dbReference type="Proteomes" id="UP000676310">
    <property type="component" value="Unassembled WGS sequence"/>
</dbReference>
<protein>
    <recommendedName>
        <fullName evidence="5">Elongator complex protein 5</fullName>
    </recommendedName>
</protein>
<dbReference type="GO" id="GO:0002098">
    <property type="term" value="P:tRNA wobble uridine modification"/>
    <property type="evidence" value="ECO:0007669"/>
    <property type="project" value="InterPro"/>
</dbReference>
<dbReference type="GO" id="GO:0000049">
    <property type="term" value="F:tRNA binding"/>
    <property type="evidence" value="ECO:0007669"/>
    <property type="project" value="TreeGrafter"/>
</dbReference>
<keyword evidence="7" id="KW-0819">tRNA processing</keyword>
<evidence type="ECO:0000256" key="3">
    <source>
        <dbReference type="ARBA" id="ARBA00005043"/>
    </source>
</evidence>
<dbReference type="GO" id="GO:0033588">
    <property type="term" value="C:elongator holoenzyme complex"/>
    <property type="evidence" value="ECO:0007669"/>
    <property type="project" value="InterPro"/>
</dbReference>
<comment type="caution">
    <text evidence="10">The sequence shown here is derived from an EMBL/GenBank/DDBJ whole genome shotgun (WGS) entry which is preliminary data.</text>
</comment>
<dbReference type="Pfam" id="PF10483">
    <property type="entry name" value="Elong_Iki1"/>
    <property type="match status" value="1"/>
</dbReference>
<evidence type="ECO:0000256" key="7">
    <source>
        <dbReference type="ARBA" id="ARBA00022694"/>
    </source>
</evidence>
<keyword evidence="8" id="KW-0539">Nucleus</keyword>
<comment type="subcellular location">
    <subcellularLocation>
        <location evidence="2">Cytoplasm</location>
    </subcellularLocation>
    <subcellularLocation>
        <location evidence="1">Nucleus</location>
    </subcellularLocation>
</comment>
<dbReference type="GeneID" id="67014259"/>
<comment type="pathway">
    <text evidence="3">tRNA modification; 5-methoxycarbonylmethyl-2-thiouridine-tRNA biosynthesis.</text>
</comment>
<evidence type="ECO:0000313" key="10">
    <source>
        <dbReference type="EMBL" id="CAG5152450.1"/>
    </source>
</evidence>
<dbReference type="UniPathway" id="UPA00988"/>
<accession>A0A8J2N3L4</accession>
<dbReference type="CDD" id="cd19496">
    <property type="entry name" value="Elp5"/>
    <property type="match status" value="1"/>
</dbReference>
<dbReference type="GO" id="GO:0005829">
    <property type="term" value="C:cytosol"/>
    <property type="evidence" value="ECO:0007669"/>
    <property type="project" value="TreeGrafter"/>
</dbReference>
<keyword evidence="6" id="KW-0963">Cytoplasm</keyword>
<dbReference type="InterPro" id="IPR027417">
    <property type="entry name" value="P-loop_NTPase"/>
</dbReference>
<evidence type="ECO:0000256" key="9">
    <source>
        <dbReference type="SAM" id="MobiDB-lite"/>
    </source>
</evidence>
<dbReference type="PANTHER" id="PTHR15641:SF1">
    <property type="entry name" value="ELONGATOR COMPLEX PROTEIN 5"/>
    <property type="match status" value="1"/>
</dbReference>
<name>A0A8J2N3L4_9PLEO</name>
<dbReference type="AlphaFoldDB" id="A0A8J2N3L4"/>
<gene>
    <name evidence="10" type="ORF">ALTATR162_LOCUS2777</name>
</gene>
<dbReference type="RefSeq" id="XP_043166318.1">
    <property type="nucleotide sequence ID" value="XM_043310383.1"/>
</dbReference>
<evidence type="ECO:0000256" key="5">
    <source>
        <dbReference type="ARBA" id="ARBA00020264"/>
    </source>
</evidence>
<feature type="compositionally biased region" description="Acidic residues" evidence="9">
    <location>
        <begin position="424"/>
        <end position="436"/>
    </location>
</feature>
<evidence type="ECO:0000256" key="8">
    <source>
        <dbReference type="ARBA" id="ARBA00023242"/>
    </source>
</evidence>
<evidence type="ECO:0000256" key="6">
    <source>
        <dbReference type="ARBA" id="ARBA00022490"/>
    </source>
</evidence>
<feature type="region of interest" description="Disordered" evidence="9">
    <location>
        <begin position="416"/>
        <end position="436"/>
    </location>
</feature>
<dbReference type="OrthoDB" id="166907at2759"/>
<sequence>MRLLVNSAQSADVERDNLAYIYAELTIHLAAVAATAEYQEDQKYQELLAREIDFDGGFEDRRPRKVRIRSRDCKSWIKRDNRNFTGVRKRVCELPLPSPMNKPFSLAQYQRHAVHLMSRVLNVRTNASPFTLVLDDLNQRADSFIAEIARRALSRNVNVVFVTFESRPSVAPIRTVQGFGTTGDEIMHDLRKAMSDAKESLVIVDNLYELLNNKGVEMTSLFNLVANKFTSTLVSVYHQDVLDARPESPYAPQPLELVKYMATSIVTCKSFAHCLAAKAAKERSLPEPTWGLLQGAEGVVQCLDANDHRGIVLEAEFRRKSGRPEGETYFLRAPRHSDYHAPIPGIPTGTLKQEFVILLDQVPGYANETVIGLVNAADQDIESTFNLGLTDKQKQAREGVVLPYFDAQKGEGAGEGGRILYDMGSEDDFDEEEDEI</sequence>
<dbReference type="PANTHER" id="PTHR15641">
    <property type="entry name" value="ELONGATOR COMPLEX PROTEIN 5"/>
    <property type="match status" value="1"/>
</dbReference>
<dbReference type="GO" id="GO:0005634">
    <property type="term" value="C:nucleus"/>
    <property type="evidence" value="ECO:0007669"/>
    <property type="project" value="UniProtKB-SubCell"/>
</dbReference>
<organism evidence="10 11">
    <name type="scientific">Alternaria atra</name>
    <dbReference type="NCBI Taxonomy" id="119953"/>
    <lineage>
        <taxon>Eukaryota</taxon>
        <taxon>Fungi</taxon>
        <taxon>Dikarya</taxon>
        <taxon>Ascomycota</taxon>
        <taxon>Pezizomycotina</taxon>
        <taxon>Dothideomycetes</taxon>
        <taxon>Pleosporomycetidae</taxon>
        <taxon>Pleosporales</taxon>
        <taxon>Pleosporineae</taxon>
        <taxon>Pleosporaceae</taxon>
        <taxon>Alternaria</taxon>
        <taxon>Alternaria sect. Ulocladioides</taxon>
    </lineage>
</organism>
<reference evidence="10" key="1">
    <citation type="submission" date="2021-05" db="EMBL/GenBank/DDBJ databases">
        <authorList>
            <person name="Stam R."/>
        </authorList>
    </citation>
    <scope>NUCLEOTIDE SEQUENCE</scope>
    <source>
        <strain evidence="10">CS162</strain>
    </source>
</reference>
<keyword evidence="11" id="KW-1185">Reference proteome</keyword>
<evidence type="ECO:0000256" key="2">
    <source>
        <dbReference type="ARBA" id="ARBA00004496"/>
    </source>
</evidence>
<comment type="similarity">
    <text evidence="4">Belongs to the ELP5 family.</text>
</comment>
<evidence type="ECO:0000256" key="1">
    <source>
        <dbReference type="ARBA" id="ARBA00004123"/>
    </source>
</evidence>
<dbReference type="Gene3D" id="3.40.50.300">
    <property type="entry name" value="P-loop containing nucleotide triphosphate hydrolases"/>
    <property type="match status" value="1"/>
</dbReference>
<proteinExistence type="inferred from homology"/>
<dbReference type="EMBL" id="CAJRGZ010000016">
    <property type="protein sequence ID" value="CAG5152450.1"/>
    <property type="molecule type" value="Genomic_DNA"/>
</dbReference>